<organism evidence="3 4">
    <name type="scientific">Novipirellula caenicola</name>
    <dbReference type="NCBI Taxonomy" id="1536901"/>
    <lineage>
        <taxon>Bacteria</taxon>
        <taxon>Pseudomonadati</taxon>
        <taxon>Planctomycetota</taxon>
        <taxon>Planctomycetia</taxon>
        <taxon>Pirellulales</taxon>
        <taxon>Pirellulaceae</taxon>
        <taxon>Novipirellula</taxon>
    </lineage>
</organism>
<sequence length="507" mass="55562">MTAARLFRGSFVLPIAIVVLAFLNSSQAQSPGKPNRDVDFAIGDRVEVRQGNKWIEGEVLESMRGGLVKVQLDSAPASRVLRIPRQLIRRAYDTKSATTANQPRDGQPPTALRLWTDSTGQHKVEAEFVEVTEGKVTLRKKDGSQTVLPLERLCEEDRAFIASQIDEGGDASPEDVLRQFLVALAGGNRRQVVTLILPHPNAAVLLQGEAAPPQVVAEMKKQIASEEIRRLKLGEKVSLPGGRTMTVGDEDVSTERVLLQIPNHPIPYSLIRKKNGWRVDAAPIIQARVAALAARDKIETAGRDRIETAARDKIETAMRDKGGAAAPVSDDKDSAAKPSGDWHTVTAIDGRVRIQLPGKPTRTDQVTPISQGSVTFEIYKVSARGRFWNFHVITYPAAVIDAATDKIEFIARIGNATMRSKSGSESISLTPIKDSAYPAVRLEYRYPPGKNSAGEYGGGQAMHELYLIENQVVWVFVDVLNAAREVENDKVTAEIKRFFASLVIPKD</sequence>
<keyword evidence="4" id="KW-1185">Reference proteome</keyword>
<gene>
    <name evidence="3" type="ORF">Rcae01_02871</name>
</gene>
<evidence type="ECO:0000259" key="2">
    <source>
        <dbReference type="Pfam" id="PF03983"/>
    </source>
</evidence>
<comment type="caution">
    <text evidence="3">The sequence shown here is derived from an EMBL/GenBank/DDBJ whole genome shotgun (WGS) entry which is preliminary data.</text>
</comment>
<dbReference type="Proteomes" id="UP001416858">
    <property type="component" value="Unassembled WGS sequence"/>
</dbReference>
<feature type="region of interest" description="Disordered" evidence="1">
    <location>
        <begin position="317"/>
        <end position="341"/>
    </location>
</feature>
<dbReference type="EMBL" id="BAABRO010000005">
    <property type="protein sequence ID" value="GAA5507415.1"/>
    <property type="molecule type" value="Genomic_DNA"/>
</dbReference>
<protein>
    <recommendedName>
        <fullName evidence="2">SLA1 homology domain-containing protein</fullName>
    </recommendedName>
</protein>
<evidence type="ECO:0000313" key="4">
    <source>
        <dbReference type="Proteomes" id="UP001416858"/>
    </source>
</evidence>
<name>A0ABP9VS15_9BACT</name>
<dbReference type="InterPro" id="IPR007131">
    <property type="entry name" value="SHD1"/>
</dbReference>
<feature type="domain" description="SLA1 homology" evidence="2">
    <location>
        <begin position="108"/>
        <end position="163"/>
    </location>
</feature>
<proteinExistence type="predicted"/>
<evidence type="ECO:0000256" key="1">
    <source>
        <dbReference type="SAM" id="MobiDB-lite"/>
    </source>
</evidence>
<accession>A0ABP9VS15</accession>
<evidence type="ECO:0000313" key="3">
    <source>
        <dbReference type="EMBL" id="GAA5507415.1"/>
    </source>
</evidence>
<reference evidence="3 4" key="1">
    <citation type="submission" date="2024-02" db="EMBL/GenBank/DDBJ databases">
        <title>Rhodopirellula caenicola NBRC 110016.</title>
        <authorList>
            <person name="Ichikawa N."/>
            <person name="Katano-Makiyama Y."/>
            <person name="Hidaka K."/>
        </authorList>
    </citation>
    <scope>NUCLEOTIDE SEQUENCE [LARGE SCALE GENOMIC DNA]</scope>
    <source>
        <strain evidence="3 4">NBRC 110016</strain>
    </source>
</reference>
<dbReference type="Pfam" id="PF03983">
    <property type="entry name" value="SHD1"/>
    <property type="match status" value="1"/>
</dbReference>
<dbReference type="Gene3D" id="2.30.30.700">
    <property type="entry name" value="SLA1 homology domain 1"/>
    <property type="match status" value="1"/>
</dbReference>
<dbReference type="RefSeq" id="WP_345684280.1">
    <property type="nucleotide sequence ID" value="NZ_BAABRO010000005.1"/>
</dbReference>